<keyword evidence="2" id="KW-1185">Reference proteome</keyword>
<reference evidence="3" key="2">
    <citation type="submission" date="2023-11" db="UniProtKB">
        <authorList>
            <consortium name="WormBaseParasite"/>
        </authorList>
    </citation>
    <scope>IDENTIFICATION</scope>
</reference>
<dbReference type="Gene3D" id="2.60.40.3510">
    <property type="match status" value="1"/>
</dbReference>
<accession>A0AA85JN08</accession>
<dbReference type="WBParaSite" id="TREG1_35660.1">
    <property type="protein sequence ID" value="TREG1_35660.1"/>
    <property type="gene ID" value="TREG1_35660"/>
</dbReference>
<proteinExistence type="predicted"/>
<dbReference type="Proteomes" id="UP000050795">
    <property type="component" value="Unassembled WGS sequence"/>
</dbReference>
<sequence>MNKYPILLLVLIGALNYSTAYSVTAMIKILNYKYADKVKADKSWCDNSPSHAACSPAFEFCLRPFYSQQCDTTYKFGSPDPQYQHVNNISFSAKLSSKLTNPLQFTLKQWQQLMVLSATVTNQDYNPSNLIDTVTYTMSSVNPAISEKAANWEPFTLTSENSVMSIEGVFKVFNSPLVH</sequence>
<evidence type="ECO:0000256" key="1">
    <source>
        <dbReference type="SAM" id="SignalP"/>
    </source>
</evidence>
<reference evidence="2" key="1">
    <citation type="submission" date="2022-06" db="EMBL/GenBank/DDBJ databases">
        <authorList>
            <person name="Berger JAMES D."/>
            <person name="Berger JAMES D."/>
        </authorList>
    </citation>
    <scope>NUCLEOTIDE SEQUENCE [LARGE SCALE GENOMIC DNA]</scope>
</reference>
<organism evidence="2 3">
    <name type="scientific">Trichobilharzia regenti</name>
    <name type="common">Nasal bird schistosome</name>
    <dbReference type="NCBI Taxonomy" id="157069"/>
    <lineage>
        <taxon>Eukaryota</taxon>
        <taxon>Metazoa</taxon>
        <taxon>Spiralia</taxon>
        <taxon>Lophotrochozoa</taxon>
        <taxon>Platyhelminthes</taxon>
        <taxon>Trematoda</taxon>
        <taxon>Digenea</taxon>
        <taxon>Strigeidida</taxon>
        <taxon>Schistosomatoidea</taxon>
        <taxon>Schistosomatidae</taxon>
        <taxon>Trichobilharzia</taxon>
    </lineage>
</organism>
<dbReference type="AlphaFoldDB" id="A0AA85JN08"/>
<feature type="signal peptide" evidence="1">
    <location>
        <begin position="1"/>
        <end position="20"/>
    </location>
</feature>
<protein>
    <submittedName>
        <fullName evidence="3">Uncharacterized protein</fullName>
    </submittedName>
</protein>
<evidence type="ECO:0000313" key="2">
    <source>
        <dbReference type="Proteomes" id="UP000050795"/>
    </source>
</evidence>
<feature type="chain" id="PRO_5041730073" evidence="1">
    <location>
        <begin position="21"/>
        <end position="179"/>
    </location>
</feature>
<evidence type="ECO:0000313" key="3">
    <source>
        <dbReference type="WBParaSite" id="TREG1_35660.1"/>
    </source>
</evidence>
<name>A0AA85JN08_TRIRE</name>
<keyword evidence="1" id="KW-0732">Signal</keyword>